<dbReference type="KEGG" id="vg:77924583"/>
<organism evidence="1 2">
    <name type="scientific">Gordonia phage Phendrix</name>
    <dbReference type="NCBI Taxonomy" id="2593335"/>
    <lineage>
        <taxon>Viruses</taxon>
        <taxon>Duplodnaviria</taxon>
        <taxon>Heunggongvirae</taxon>
        <taxon>Uroviricota</taxon>
        <taxon>Caudoviricetes</taxon>
        <taxon>Godonkavirus</taxon>
        <taxon>Godonkavirus phendrix</taxon>
    </lineage>
</organism>
<evidence type="ECO:0000313" key="1">
    <source>
        <dbReference type="EMBL" id="QDK02569.1"/>
    </source>
</evidence>
<dbReference type="RefSeq" id="YP_010649065.1">
    <property type="nucleotide sequence ID" value="NC_070764.1"/>
</dbReference>
<dbReference type="EMBL" id="MN096369">
    <property type="protein sequence ID" value="QDK02569.1"/>
    <property type="molecule type" value="Genomic_DNA"/>
</dbReference>
<protein>
    <submittedName>
        <fullName evidence="1">Uncharacterized protein</fullName>
    </submittedName>
</protein>
<accession>A0A514U0V1</accession>
<reference evidence="1 2" key="1">
    <citation type="submission" date="2019-06" db="EMBL/GenBank/DDBJ databases">
        <authorList>
            <person name="Burns M.A."/>
            <person name="Hill G.C."/>
            <person name="Wesley B.E."/>
            <person name="Womack T.V."/>
            <person name="Krukonis G.P."/>
            <person name="Delesalle V.A."/>
            <person name="Garlena R.A."/>
            <person name="Russell D.A."/>
            <person name="Pope W.H."/>
            <person name="Jacobs-Sera D."/>
            <person name="Hatfull G.F."/>
        </authorList>
    </citation>
    <scope>NUCLEOTIDE SEQUENCE [LARGE SCALE GENOMIC DNA]</scope>
</reference>
<proteinExistence type="predicted"/>
<keyword evidence="2" id="KW-1185">Reference proteome</keyword>
<name>A0A514U0V1_9CAUD</name>
<sequence>MAIQTTRECWSKWHRTATGKNITNGIHHGTGRDRGDVYKEDPAFDHKPTYQGRCICGWVSRRVYVKRIAQMYLDTHLGGTDNSFEGKMMRVLGL</sequence>
<gene>
    <name evidence="1" type="primary">21</name>
    <name evidence="1" type="ORF">SEA_PHENDRIX_21</name>
</gene>
<evidence type="ECO:0000313" key="2">
    <source>
        <dbReference type="Proteomes" id="UP000319596"/>
    </source>
</evidence>
<dbReference type="Proteomes" id="UP000319596">
    <property type="component" value="Segment"/>
</dbReference>
<dbReference type="GeneID" id="77924583"/>